<protein>
    <submittedName>
        <fullName evidence="1">Uncharacterized protein</fullName>
    </submittedName>
</protein>
<sequence>MVKFMYQMQGFPKQCSKSYHPPTHTVEVLAESVIDMGSLTVKSGKSMSKASPRVMSLNSQSEISTISHENSMFFSSIISACIIRMIETISMIPPVTRVTIPPRTLEYLSFLLQQNFDEYLPAENNFKTSKIWPNKVCCLVLITTWVFSSASQAT</sequence>
<dbReference type="Proteomes" id="UP000785679">
    <property type="component" value="Unassembled WGS sequence"/>
</dbReference>
<dbReference type="EMBL" id="RRYP01007024">
    <property type="protein sequence ID" value="TNV80796.1"/>
    <property type="molecule type" value="Genomic_DNA"/>
</dbReference>
<reference evidence="1" key="1">
    <citation type="submission" date="2019-06" db="EMBL/GenBank/DDBJ databases">
        <authorList>
            <person name="Zheng W."/>
        </authorList>
    </citation>
    <scope>NUCLEOTIDE SEQUENCE</scope>
    <source>
        <strain evidence="1">QDHG01</strain>
    </source>
</reference>
<organism evidence="1 2">
    <name type="scientific">Halteria grandinella</name>
    <dbReference type="NCBI Taxonomy" id="5974"/>
    <lineage>
        <taxon>Eukaryota</taxon>
        <taxon>Sar</taxon>
        <taxon>Alveolata</taxon>
        <taxon>Ciliophora</taxon>
        <taxon>Intramacronucleata</taxon>
        <taxon>Spirotrichea</taxon>
        <taxon>Stichotrichia</taxon>
        <taxon>Sporadotrichida</taxon>
        <taxon>Halteriidae</taxon>
        <taxon>Halteria</taxon>
    </lineage>
</organism>
<evidence type="ECO:0000313" key="1">
    <source>
        <dbReference type="EMBL" id="TNV80796.1"/>
    </source>
</evidence>
<proteinExistence type="predicted"/>
<evidence type="ECO:0000313" key="2">
    <source>
        <dbReference type="Proteomes" id="UP000785679"/>
    </source>
</evidence>
<keyword evidence="2" id="KW-1185">Reference proteome</keyword>
<name>A0A8J8T428_HALGN</name>
<dbReference type="AlphaFoldDB" id="A0A8J8T428"/>
<comment type="caution">
    <text evidence="1">The sequence shown here is derived from an EMBL/GenBank/DDBJ whole genome shotgun (WGS) entry which is preliminary data.</text>
</comment>
<gene>
    <name evidence="1" type="ORF">FGO68_gene5148</name>
</gene>
<accession>A0A8J8T428</accession>